<evidence type="ECO:0000313" key="8">
    <source>
        <dbReference type="Proteomes" id="UP000640930"/>
    </source>
</evidence>
<evidence type="ECO:0000256" key="6">
    <source>
        <dbReference type="SAM" id="Phobius"/>
    </source>
</evidence>
<comment type="similarity">
    <text evidence="5">Belongs to the bacteriophage holin family. Cp-1 holin subfamily.</text>
</comment>
<evidence type="ECO:0000256" key="5">
    <source>
        <dbReference type="ARBA" id="ARBA00023600"/>
    </source>
</evidence>
<organism evidence="7 8">
    <name type="scientific">Ureibacillus galli</name>
    <dbReference type="NCBI Taxonomy" id="2762222"/>
    <lineage>
        <taxon>Bacteria</taxon>
        <taxon>Bacillati</taxon>
        <taxon>Bacillota</taxon>
        <taxon>Bacilli</taxon>
        <taxon>Bacillales</taxon>
        <taxon>Caryophanaceae</taxon>
        <taxon>Ureibacillus</taxon>
    </lineage>
</organism>
<feature type="transmembrane region" description="Helical" evidence="6">
    <location>
        <begin position="7"/>
        <end position="24"/>
    </location>
</feature>
<name>A0ABR8X9Z2_9BACL</name>
<evidence type="ECO:0000256" key="2">
    <source>
        <dbReference type="ARBA" id="ARBA00022692"/>
    </source>
</evidence>
<feature type="transmembrane region" description="Helical" evidence="6">
    <location>
        <begin position="58"/>
        <end position="79"/>
    </location>
</feature>
<keyword evidence="3 6" id="KW-1133">Transmembrane helix</keyword>
<dbReference type="Pfam" id="PF05105">
    <property type="entry name" value="Phage_holin_4_1"/>
    <property type="match status" value="1"/>
</dbReference>
<evidence type="ECO:0000256" key="3">
    <source>
        <dbReference type="ARBA" id="ARBA00022989"/>
    </source>
</evidence>
<dbReference type="NCBIfam" id="TIGR01593">
    <property type="entry name" value="holin_tox_secr"/>
    <property type="match status" value="1"/>
</dbReference>
<evidence type="ECO:0000256" key="1">
    <source>
        <dbReference type="ARBA" id="ARBA00004141"/>
    </source>
</evidence>
<gene>
    <name evidence="7" type="ORF">H9636_05555</name>
</gene>
<protein>
    <submittedName>
        <fullName evidence="7">Phage holin family protein</fullName>
    </submittedName>
</protein>
<dbReference type="EMBL" id="JACSQA010000005">
    <property type="protein sequence ID" value="MBD8026120.1"/>
    <property type="molecule type" value="Genomic_DNA"/>
</dbReference>
<comment type="caution">
    <text evidence="7">The sequence shown here is derived from an EMBL/GenBank/DDBJ whole genome shotgun (WGS) entry which is preliminary data.</text>
</comment>
<evidence type="ECO:0000256" key="4">
    <source>
        <dbReference type="ARBA" id="ARBA00023136"/>
    </source>
</evidence>
<dbReference type="Proteomes" id="UP000640930">
    <property type="component" value="Unassembled WGS sequence"/>
</dbReference>
<sequence>MNMKEISFNSVVSLFGTFVTYWLGGWDQALKFLVAFMVIDYITGVLVAIKKKKLNSDIMFWGGIRKAVILIVIAIAVMLDTLVGNDQPLIRTLAIMYYVGREGLSTIENIGALGVKIPSFISEPVSKLSKVGEEENEIEKKEKSKKN</sequence>
<dbReference type="InterPro" id="IPR006480">
    <property type="entry name" value="Phage_holin_4_1"/>
</dbReference>
<feature type="transmembrane region" description="Helical" evidence="6">
    <location>
        <begin position="30"/>
        <end position="49"/>
    </location>
</feature>
<keyword evidence="8" id="KW-1185">Reference proteome</keyword>
<comment type="subcellular location">
    <subcellularLocation>
        <location evidence="1">Membrane</location>
        <topology evidence="1">Multi-pass membrane protein</topology>
    </subcellularLocation>
</comment>
<proteinExistence type="inferred from homology"/>
<accession>A0ABR8X9Z2</accession>
<evidence type="ECO:0000313" key="7">
    <source>
        <dbReference type="EMBL" id="MBD8026120.1"/>
    </source>
</evidence>
<reference evidence="7 8" key="1">
    <citation type="submission" date="2020-08" db="EMBL/GenBank/DDBJ databases">
        <title>A Genomic Blueprint of the Chicken Gut Microbiome.</title>
        <authorList>
            <person name="Gilroy R."/>
            <person name="Ravi A."/>
            <person name="Getino M."/>
            <person name="Pursley I."/>
            <person name="Horton D.L."/>
            <person name="Alikhan N.-F."/>
            <person name="Baker D."/>
            <person name="Gharbi K."/>
            <person name="Hall N."/>
            <person name="Watson M."/>
            <person name="Adriaenssens E.M."/>
            <person name="Foster-Nyarko E."/>
            <person name="Jarju S."/>
            <person name="Secka A."/>
            <person name="Antonio M."/>
            <person name="Oren A."/>
            <person name="Chaudhuri R."/>
            <person name="La Ragione R.M."/>
            <person name="Hildebrand F."/>
            <person name="Pallen M.J."/>
        </authorList>
    </citation>
    <scope>NUCLEOTIDE SEQUENCE [LARGE SCALE GENOMIC DNA]</scope>
    <source>
        <strain evidence="7 8">Re31</strain>
    </source>
</reference>
<keyword evidence="2 6" id="KW-0812">Transmembrane</keyword>
<keyword evidence="4 6" id="KW-0472">Membrane</keyword>